<dbReference type="InterPro" id="IPR019587">
    <property type="entry name" value="Polyketide_cyclase/dehydratase"/>
</dbReference>
<accession>A0ABV9F2U2</accession>
<dbReference type="Gene3D" id="3.30.530.20">
    <property type="match status" value="1"/>
</dbReference>
<protein>
    <submittedName>
        <fullName evidence="1">SRPBCC family protein</fullName>
    </submittedName>
</protein>
<organism evidence="1 2">
    <name type="scientific">Sphingobium tyrosinilyticum</name>
    <dbReference type="NCBI Taxonomy" id="2715436"/>
    <lineage>
        <taxon>Bacteria</taxon>
        <taxon>Pseudomonadati</taxon>
        <taxon>Pseudomonadota</taxon>
        <taxon>Alphaproteobacteria</taxon>
        <taxon>Sphingomonadales</taxon>
        <taxon>Sphingomonadaceae</taxon>
        <taxon>Sphingobium</taxon>
    </lineage>
</organism>
<dbReference type="Proteomes" id="UP001595957">
    <property type="component" value="Unassembled WGS sequence"/>
</dbReference>
<dbReference type="EMBL" id="JBHSFZ010000033">
    <property type="protein sequence ID" value="MFC4595489.1"/>
    <property type="molecule type" value="Genomic_DNA"/>
</dbReference>
<gene>
    <name evidence="1" type="ORF">ACFO3E_15005</name>
</gene>
<sequence>MAKVHRVSGYHQGKINANIEDVWSLITDWGTLAWYDDGTNSEGMKVMDCWLEGEPGAVPRTRVMSRGEGAAELGAPVENREVLLVADPVAHRLYYDATDGFAEGIRNYMASWALDELDDGGCMMTISSNFDCVPAEVGEQQAAMLHGVYVSIVASLDKYFAKRRAAA</sequence>
<comment type="caution">
    <text evidence="1">The sequence shown here is derived from an EMBL/GenBank/DDBJ whole genome shotgun (WGS) entry which is preliminary data.</text>
</comment>
<evidence type="ECO:0000313" key="1">
    <source>
        <dbReference type="EMBL" id="MFC4595489.1"/>
    </source>
</evidence>
<dbReference type="Pfam" id="PF10604">
    <property type="entry name" value="Polyketide_cyc2"/>
    <property type="match status" value="1"/>
</dbReference>
<reference evidence="2" key="1">
    <citation type="journal article" date="2019" name="Int. J. Syst. Evol. Microbiol.">
        <title>The Global Catalogue of Microorganisms (GCM) 10K type strain sequencing project: providing services to taxonomists for standard genome sequencing and annotation.</title>
        <authorList>
            <consortium name="The Broad Institute Genomics Platform"/>
            <consortium name="The Broad Institute Genome Sequencing Center for Infectious Disease"/>
            <person name="Wu L."/>
            <person name="Ma J."/>
        </authorList>
    </citation>
    <scope>NUCLEOTIDE SEQUENCE [LARGE SCALE GENOMIC DNA]</scope>
    <source>
        <strain evidence="2">NBRC 103632</strain>
    </source>
</reference>
<dbReference type="SUPFAM" id="SSF55961">
    <property type="entry name" value="Bet v1-like"/>
    <property type="match status" value="1"/>
</dbReference>
<name>A0ABV9F2U2_9SPHN</name>
<evidence type="ECO:0000313" key="2">
    <source>
        <dbReference type="Proteomes" id="UP001595957"/>
    </source>
</evidence>
<dbReference type="CDD" id="cd07821">
    <property type="entry name" value="PYR_PYL_RCAR_like"/>
    <property type="match status" value="1"/>
</dbReference>
<dbReference type="RefSeq" id="WP_380805730.1">
    <property type="nucleotide sequence ID" value="NZ_JBHSFZ010000033.1"/>
</dbReference>
<proteinExistence type="predicted"/>
<keyword evidence="2" id="KW-1185">Reference proteome</keyword>
<dbReference type="InterPro" id="IPR023393">
    <property type="entry name" value="START-like_dom_sf"/>
</dbReference>